<keyword evidence="2" id="KW-1185">Reference proteome</keyword>
<dbReference type="EMBL" id="QXQA01000014">
    <property type="protein sequence ID" value="RIX50568.1"/>
    <property type="molecule type" value="Genomic_DNA"/>
</dbReference>
<protein>
    <recommendedName>
        <fullName evidence="3">Post-transcriptional regulator</fullName>
    </recommendedName>
</protein>
<dbReference type="AlphaFoldDB" id="A0A3A1UQ02"/>
<proteinExistence type="predicted"/>
<gene>
    <name evidence="1" type="ORF">D3P08_20045</name>
</gene>
<evidence type="ECO:0000313" key="1">
    <source>
        <dbReference type="EMBL" id="RIX50568.1"/>
    </source>
</evidence>
<sequence>MADEELAGMIEELCHSKAEEFRMLGYEHVDGKEIWDCVSAKYAKTGQPELHQLVNDILSLKVTQFMNHMTLNAFKGNPF</sequence>
<evidence type="ECO:0000313" key="2">
    <source>
        <dbReference type="Proteomes" id="UP000266482"/>
    </source>
</evidence>
<dbReference type="Proteomes" id="UP000266482">
    <property type="component" value="Unassembled WGS sequence"/>
</dbReference>
<organism evidence="1 2">
    <name type="scientific">Paenibacillus nanensis</name>
    <dbReference type="NCBI Taxonomy" id="393251"/>
    <lineage>
        <taxon>Bacteria</taxon>
        <taxon>Bacillati</taxon>
        <taxon>Bacillota</taxon>
        <taxon>Bacilli</taxon>
        <taxon>Bacillales</taxon>
        <taxon>Paenibacillaceae</taxon>
        <taxon>Paenibacillus</taxon>
    </lineage>
</organism>
<dbReference type="RefSeq" id="WP_119601835.1">
    <property type="nucleotide sequence ID" value="NZ_QXQA01000014.1"/>
</dbReference>
<reference evidence="1 2" key="1">
    <citation type="submission" date="2018-09" db="EMBL/GenBank/DDBJ databases">
        <title>Paenibacillus aracenensis nov. sp. isolated from a cave in southern Spain.</title>
        <authorList>
            <person name="Jurado V."/>
            <person name="Gutierrez-Patricio S."/>
            <person name="Gonzalez-Pimentel J.L."/>
            <person name="Miller A.Z."/>
            <person name="Laiz L."/>
            <person name="Saiz-Jimenez C."/>
        </authorList>
    </citation>
    <scope>NUCLEOTIDE SEQUENCE [LARGE SCALE GENOMIC DNA]</scope>
    <source>
        <strain evidence="1 2">DSM 22867</strain>
    </source>
</reference>
<evidence type="ECO:0008006" key="3">
    <source>
        <dbReference type="Google" id="ProtNLM"/>
    </source>
</evidence>
<name>A0A3A1UQ02_9BACL</name>
<comment type="caution">
    <text evidence="1">The sequence shown here is derived from an EMBL/GenBank/DDBJ whole genome shotgun (WGS) entry which is preliminary data.</text>
</comment>
<dbReference type="InterPro" id="IPR025716">
    <property type="entry name" value="Post-transcriptional_regulator"/>
</dbReference>
<dbReference type="OrthoDB" id="2990595at2"/>
<accession>A0A3A1UQ02</accession>
<dbReference type="Pfam" id="PF13797">
    <property type="entry name" value="Post_transc_reg"/>
    <property type="match status" value="1"/>
</dbReference>